<dbReference type="EMBL" id="JABBZM010000017">
    <property type="protein sequence ID" value="NMV39922.1"/>
    <property type="molecule type" value="Genomic_DNA"/>
</dbReference>
<sequence>MTEEKKPTLVRLPVEFRRKLLDESAALTRERGQTVSIPQLIVELAREALEARLARKQGHENG</sequence>
<evidence type="ECO:0000313" key="2">
    <source>
        <dbReference type="Proteomes" id="UP000575469"/>
    </source>
</evidence>
<dbReference type="AlphaFoldDB" id="A0A848NXY8"/>
<dbReference type="Proteomes" id="UP000575469">
    <property type="component" value="Unassembled WGS sequence"/>
</dbReference>
<accession>A0A848NXY8</accession>
<reference evidence="1 2" key="1">
    <citation type="submission" date="2020-04" db="EMBL/GenBank/DDBJ databases">
        <title>Ralstonia insidiosa genome sequencing and assembly.</title>
        <authorList>
            <person name="Martins R.C.R."/>
            <person name="Perdigao-Neto L.V."/>
            <person name="Levin A.S.S."/>
            <person name="Costa S.F."/>
        </authorList>
    </citation>
    <scope>NUCLEOTIDE SEQUENCE [LARGE SCALE GENOMIC DNA]</scope>
    <source>
        <strain evidence="1 2">5047</strain>
    </source>
</reference>
<proteinExistence type="predicted"/>
<gene>
    <name evidence="1" type="ORF">HGR00_18585</name>
</gene>
<evidence type="ECO:0000313" key="1">
    <source>
        <dbReference type="EMBL" id="NMV39922.1"/>
    </source>
</evidence>
<comment type="caution">
    <text evidence="1">The sequence shown here is derived from an EMBL/GenBank/DDBJ whole genome shotgun (WGS) entry which is preliminary data.</text>
</comment>
<evidence type="ECO:0008006" key="3">
    <source>
        <dbReference type="Google" id="ProtNLM"/>
    </source>
</evidence>
<name>A0A848NXY8_9RALS</name>
<organism evidence="1 2">
    <name type="scientific">Ralstonia insidiosa</name>
    <dbReference type="NCBI Taxonomy" id="190721"/>
    <lineage>
        <taxon>Bacteria</taxon>
        <taxon>Pseudomonadati</taxon>
        <taxon>Pseudomonadota</taxon>
        <taxon>Betaproteobacteria</taxon>
        <taxon>Burkholderiales</taxon>
        <taxon>Burkholderiaceae</taxon>
        <taxon>Ralstonia</taxon>
    </lineage>
</organism>
<protein>
    <recommendedName>
        <fullName evidence="3">Arc-like DNA binding domain-containing protein</fullName>
    </recommendedName>
</protein>
<dbReference type="RefSeq" id="WP_169340865.1">
    <property type="nucleotide sequence ID" value="NZ_JABBZM010000017.1"/>
</dbReference>